<name>A0A821RD35_9NEOP</name>
<dbReference type="Proteomes" id="UP000663880">
    <property type="component" value="Unassembled WGS sequence"/>
</dbReference>
<evidence type="ECO:0000313" key="1">
    <source>
        <dbReference type="EMBL" id="CAF4841461.1"/>
    </source>
</evidence>
<evidence type="ECO:0000313" key="2">
    <source>
        <dbReference type="Proteomes" id="UP000663880"/>
    </source>
</evidence>
<sequence length="171" mass="19192">MPRPTVAQQLCHEIVEPILKASANNVKSNMSRKSIKCTNSKNEAKPTHSVYIEKKRAVSKIVPIGNTKSGINTLKARETILKKHFIDFGINTLISGPLRCDNYCVTMVRSRDQNPCKCSQKKIHLLLEAARDLINQLCTKFSACPNRTENANHFGGNRWALSDFPIRGPDF</sequence>
<dbReference type="AlphaFoldDB" id="A0A821RD35"/>
<proteinExistence type="predicted"/>
<protein>
    <submittedName>
        <fullName evidence="1">Uncharacterized protein</fullName>
    </submittedName>
</protein>
<comment type="caution">
    <text evidence="1">The sequence shown here is derived from an EMBL/GenBank/DDBJ whole genome shotgun (WGS) entry which is preliminary data.</text>
</comment>
<organism evidence="1 2">
    <name type="scientific">Pieris macdunnoughi</name>
    <dbReference type="NCBI Taxonomy" id="345717"/>
    <lineage>
        <taxon>Eukaryota</taxon>
        <taxon>Metazoa</taxon>
        <taxon>Ecdysozoa</taxon>
        <taxon>Arthropoda</taxon>
        <taxon>Hexapoda</taxon>
        <taxon>Insecta</taxon>
        <taxon>Pterygota</taxon>
        <taxon>Neoptera</taxon>
        <taxon>Endopterygota</taxon>
        <taxon>Lepidoptera</taxon>
        <taxon>Glossata</taxon>
        <taxon>Ditrysia</taxon>
        <taxon>Papilionoidea</taxon>
        <taxon>Pieridae</taxon>
        <taxon>Pierinae</taxon>
        <taxon>Pieris</taxon>
    </lineage>
</organism>
<dbReference type="EMBL" id="CAJOBZ010000013">
    <property type="protein sequence ID" value="CAF4841461.1"/>
    <property type="molecule type" value="Genomic_DNA"/>
</dbReference>
<reference evidence="1" key="1">
    <citation type="submission" date="2021-02" db="EMBL/GenBank/DDBJ databases">
        <authorList>
            <person name="Steward A R."/>
        </authorList>
    </citation>
    <scope>NUCLEOTIDE SEQUENCE</scope>
</reference>
<keyword evidence="2" id="KW-1185">Reference proteome</keyword>
<gene>
    <name evidence="1" type="ORF">PMACD_LOCUS6205</name>
</gene>
<dbReference type="OrthoDB" id="6991852at2759"/>
<accession>A0A821RD35</accession>